<dbReference type="GO" id="GO:0043190">
    <property type="term" value="C:ATP-binding cassette (ABC) transporter complex"/>
    <property type="evidence" value="ECO:0007669"/>
    <property type="project" value="InterPro"/>
</dbReference>
<evidence type="ECO:0000313" key="6">
    <source>
        <dbReference type="EMBL" id="NBH60279.1"/>
    </source>
</evidence>
<dbReference type="Gene3D" id="3.10.105.10">
    <property type="entry name" value="Dipeptide-binding Protein, Domain 3"/>
    <property type="match status" value="1"/>
</dbReference>
<dbReference type="PANTHER" id="PTHR30290">
    <property type="entry name" value="PERIPLASMIC BINDING COMPONENT OF ABC TRANSPORTER"/>
    <property type="match status" value="1"/>
</dbReference>
<name>A0A845QFE8_9FIRM</name>
<dbReference type="Gene3D" id="3.90.76.10">
    <property type="entry name" value="Dipeptide-binding Protein, Domain 1"/>
    <property type="match status" value="1"/>
</dbReference>
<evidence type="ECO:0000313" key="7">
    <source>
        <dbReference type="Proteomes" id="UP000446866"/>
    </source>
</evidence>
<dbReference type="GO" id="GO:1904680">
    <property type="term" value="F:peptide transmembrane transporter activity"/>
    <property type="evidence" value="ECO:0007669"/>
    <property type="project" value="TreeGrafter"/>
</dbReference>
<dbReference type="Proteomes" id="UP000446866">
    <property type="component" value="Unassembled WGS sequence"/>
</dbReference>
<comment type="caution">
    <text evidence="6">The sequence shown here is derived from an EMBL/GenBank/DDBJ whole genome shotgun (WGS) entry which is preliminary data.</text>
</comment>
<protein>
    <submittedName>
        <fullName evidence="6">Peptide ABC transporter substrate-binding protein</fullName>
    </submittedName>
</protein>
<keyword evidence="4" id="KW-0732">Signal</keyword>
<dbReference type="GO" id="GO:0015833">
    <property type="term" value="P:peptide transport"/>
    <property type="evidence" value="ECO:0007669"/>
    <property type="project" value="TreeGrafter"/>
</dbReference>
<dbReference type="PIRSF" id="PIRSF002741">
    <property type="entry name" value="MppA"/>
    <property type="match status" value="1"/>
</dbReference>
<dbReference type="Gene3D" id="3.40.190.10">
    <property type="entry name" value="Periplasmic binding protein-like II"/>
    <property type="match status" value="1"/>
</dbReference>
<dbReference type="AlphaFoldDB" id="A0A845QFE8"/>
<dbReference type="InterPro" id="IPR039424">
    <property type="entry name" value="SBP_5"/>
</dbReference>
<proteinExistence type="inferred from homology"/>
<comment type="subcellular location">
    <subcellularLocation>
        <location evidence="1">Cell envelope</location>
    </subcellularLocation>
</comment>
<evidence type="ECO:0000256" key="1">
    <source>
        <dbReference type="ARBA" id="ARBA00004196"/>
    </source>
</evidence>
<dbReference type="SUPFAM" id="SSF53850">
    <property type="entry name" value="Periplasmic binding protein-like II"/>
    <property type="match status" value="1"/>
</dbReference>
<keyword evidence="3" id="KW-0813">Transport</keyword>
<keyword evidence="7" id="KW-1185">Reference proteome</keyword>
<dbReference type="GO" id="GO:0042597">
    <property type="term" value="C:periplasmic space"/>
    <property type="evidence" value="ECO:0007669"/>
    <property type="project" value="UniProtKB-ARBA"/>
</dbReference>
<dbReference type="InterPro" id="IPR000914">
    <property type="entry name" value="SBP_5_dom"/>
</dbReference>
<accession>A0A845QFE8</accession>
<feature type="domain" description="Solute-binding protein family 5" evidence="5">
    <location>
        <begin position="94"/>
        <end position="469"/>
    </location>
</feature>
<dbReference type="EMBL" id="QXWK01000001">
    <property type="protein sequence ID" value="NBH60279.1"/>
    <property type="molecule type" value="Genomic_DNA"/>
</dbReference>
<dbReference type="PANTHER" id="PTHR30290:SF10">
    <property type="entry name" value="PERIPLASMIC OLIGOPEPTIDE-BINDING PROTEIN-RELATED"/>
    <property type="match status" value="1"/>
</dbReference>
<sequence>MRRQIRRLKRELEKSNEEEKMKKKLVSLLAVLLCIAMVTGCGGGDDGDGSQSKIFRWARNYDATTLDTRSINDDGSYEVAILLVETLVRFKGGEIVPGVAKDWTVSDDGKEYTFNLREEATWSDGTPLTAEDFAYSFLNLITADNACGNADRGFIFKNGEEFFKGECKAEDVGVEAVDEHTLKVTFESSGLEKLYELSNYWFAPVKKDVVEEYGIEYGSEAEKFMGNGAFTVTSWEHGSKIILAKNENYWDKDSIKVDGMELTVDVEEKAAADMLSAGEVDAMVAFAYESVKDIEDGNIVIDPFTSGYQFVHMNSGGCTEESKRFMENTNFRRALNYAVNRKALVDSIYAGAAEPATRITAPDALGVEKTFNEEYPFEAWPAEGNPEKAKECLEAALKELGASIDDVPELTMVCYESQNSTMALQAVQDMILSTLNIKCSLNPLPIQQMLSKVDNGEWDIWWGGKTLGTLDWASTDSIADAYDFGSSQCFGYKNEDFSKTYKEAKGAETLKERKDLLFDMEKIACDDPASILAYWSKSFCAHTKNVKGITYGNYIDATYVELTE</sequence>
<dbReference type="Pfam" id="PF00496">
    <property type="entry name" value="SBP_bac_5"/>
    <property type="match status" value="1"/>
</dbReference>
<evidence type="ECO:0000256" key="3">
    <source>
        <dbReference type="ARBA" id="ARBA00022448"/>
    </source>
</evidence>
<reference evidence="6 7" key="1">
    <citation type="submission" date="2018-08" db="EMBL/GenBank/DDBJ databases">
        <title>Murine metabolic-syndrome-specific gut microbial biobank.</title>
        <authorList>
            <person name="Liu C."/>
        </authorList>
    </citation>
    <scope>NUCLEOTIDE SEQUENCE [LARGE SCALE GENOMIC DNA]</scope>
    <source>
        <strain evidence="6 7">28</strain>
    </source>
</reference>
<gene>
    <name evidence="6" type="ORF">D0435_01145</name>
</gene>
<organism evidence="6 7">
    <name type="scientific">Anaerotruncus colihominis</name>
    <dbReference type="NCBI Taxonomy" id="169435"/>
    <lineage>
        <taxon>Bacteria</taxon>
        <taxon>Bacillati</taxon>
        <taxon>Bacillota</taxon>
        <taxon>Clostridia</taxon>
        <taxon>Eubacteriales</taxon>
        <taxon>Oscillospiraceae</taxon>
        <taxon>Anaerotruncus</taxon>
    </lineage>
</organism>
<dbReference type="InterPro" id="IPR030678">
    <property type="entry name" value="Peptide/Ni-bd"/>
</dbReference>
<dbReference type="GO" id="GO:0030313">
    <property type="term" value="C:cell envelope"/>
    <property type="evidence" value="ECO:0007669"/>
    <property type="project" value="UniProtKB-SubCell"/>
</dbReference>
<comment type="similarity">
    <text evidence="2">Belongs to the bacterial solute-binding protein 5 family.</text>
</comment>
<evidence type="ECO:0000259" key="5">
    <source>
        <dbReference type="Pfam" id="PF00496"/>
    </source>
</evidence>
<evidence type="ECO:0000256" key="2">
    <source>
        <dbReference type="ARBA" id="ARBA00005695"/>
    </source>
</evidence>
<evidence type="ECO:0000256" key="4">
    <source>
        <dbReference type="ARBA" id="ARBA00022729"/>
    </source>
</evidence>
<dbReference type="CDD" id="cd08504">
    <property type="entry name" value="PBP2_OppA"/>
    <property type="match status" value="1"/>
</dbReference>